<dbReference type="EMBL" id="JAHQZT010000046">
    <property type="protein sequence ID" value="MBV0934896.1"/>
    <property type="molecule type" value="Genomic_DNA"/>
</dbReference>
<organism evidence="2 3">
    <name type="scientific">Marinobacterium weihaiense</name>
    <dbReference type="NCBI Taxonomy" id="2851016"/>
    <lineage>
        <taxon>Bacteria</taxon>
        <taxon>Pseudomonadati</taxon>
        <taxon>Pseudomonadota</taxon>
        <taxon>Gammaproteobacteria</taxon>
        <taxon>Oceanospirillales</taxon>
        <taxon>Oceanospirillaceae</taxon>
        <taxon>Marinobacterium</taxon>
    </lineage>
</organism>
<dbReference type="RefSeq" id="WP_217336284.1">
    <property type="nucleotide sequence ID" value="NZ_JAHQZT010000046.1"/>
</dbReference>
<dbReference type="InterPro" id="IPR050411">
    <property type="entry name" value="AlphaKG_dependent_hydroxylases"/>
</dbReference>
<name>A0ABS6MF01_9GAMM</name>
<dbReference type="InterPro" id="IPR003819">
    <property type="entry name" value="TauD/TfdA-like"/>
</dbReference>
<keyword evidence="3" id="KW-1185">Reference proteome</keyword>
<dbReference type="PANTHER" id="PTHR10696">
    <property type="entry name" value="GAMMA-BUTYROBETAINE HYDROXYLASE-RELATED"/>
    <property type="match status" value="1"/>
</dbReference>
<evidence type="ECO:0000259" key="1">
    <source>
        <dbReference type="Pfam" id="PF02668"/>
    </source>
</evidence>
<gene>
    <name evidence="2" type="ORF">KTN04_16295</name>
</gene>
<protein>
    <submittedName>
        <fullName evidence="2">TauD/TfdA family dioxygenase</fullName>
    </submittedName>
</protein>
<feature type="domain" description="TauD/TfdA-like" evidence="1">
    <location>
        <begin position="133"/>
        <end position="194"/>
    </location>
</feature>
<dbReference type="Pfam" id="PF02668">
    <property type="entry name" value="TauD"/>
    <property type="match status" value="2"/>
</dbReference>
<accession>A0ABS6MF01</accession>
<reference evidence="2 3" key="1">
    <citation type="submission" date="2021-06" db="EMBL/GenBank/DDBJ databases">
        <title>Bacterium isolated from marine sediment.</title>
        <authorList>
            <person name="Zhu K.-L."/>
            <person name="Du Z.-J."/>
            <person name="Liang Q.-Y."/>
        </authorList>
    </citation>
    <scope>NUCLEOTIDE SEQUENCE [LARGE SCALE GENOMIC DNA]</scope>
    <source>
        <strain evidence="2 3">A346</strain>
    </source>
</reference>
<keyword evidence="2" id="KW-0223">Dioxygenase</keyword>
<proteinExistence type="predicted"/>
<dbReference type="Proteomes" id="UP000755551">
    <property type="component" value="Unassembled WGS sequence"/>
</dbReference>
<sequence>MNIKERLAIEGWVHLQDVGDISTLRSYLPHHKVFSTKTIKFQGARTVEHSNTLVPPHTDVFWVPVPPRYLVLFCESPASVGGESLLISNVNRCVSPDILEILKTQSIAHEKNGRRYTYKIYANDIIRVPHNYRSIEKAGSQYFLDAWAAFVDELRKNVFKVKLEAGDGLIVDNHSSLHGRLRFDNTRNQTRILHKVLINE</sequence>
<comment type="caution">
    <text evidence="2">The sequence shown here is derived from an EMBL/GenBank/DDBJ whole genome shotgun (WGS) entry which is preliminary data.</text>
</comment>
<dbReference type="GO" id="GO:0051213">
    <property type="term" value="F:dioxygenase activity"/>
    <property type="evidence" value="ECO:0007669"/>
    <property type="project" value="UniProtKB-KW"/>
</dbReference>
<evidence type="ECO:0000313" key="2">
    <source>
        <dbReference type="EMBL" id="MBV0934896.1"/>
    </source>
</evidence>
<dbReference type="PANTHER" id="PTHR10696:SF56">
    <property type="entry name" value="TAUD_TFDA-LIKE DOMAIN-CONTAINING PROTEIN"/>
    <property type="match status" value="1"/>
</dbReference>
<feature type="domain" description="TauD/TfdA-like" evidence="1">
    <location>
        <begin position="38"/>
        <end position="91"/>
    </location>
</feature>
<keyword evidence="2" id="KW-0560">Oxidoreductase</keyword>
<evidence type="ECO:0000313" key="3">
    <source>
        <dbReference type="Proteomes" id="UP000755551"/>
    </source>
</evidence>